<feature type="compositionally biased region" description="Basic and acidic residues" evidence="5">
    <location>
        <begin position="343"/>
        <end position="356"/>
    </location>
</feature>
<feature type="compositionally biased region" description="Polar residues" evidence="5">
    <location>
        <begin position="393"/>
        <end position="408"/>
    </location>
</feature>
<proteinExistence type="predicted"/>
<dbReference type="PANTHER" id="PTHR23423">
    <property type="entry name" value="ORGANIC SOLUTE TRANSPORTER-RELATED"/>
    <property type="match status" value="1"/>
</dbReference>
<dbReference type="SMART" id="SM01417">
    <property type="entry name" value="Solute_trans_a"/>
    <property type="match status" value="1"/>
</dbReference>
<dbReference type="Proteomes" id="UP000708208">
    <property type="component" value="Unassembled WGS sequence"/>
</dbReference>
<feature type="transmembrane region" description="Helical" evidence="6">
    <location>
        <begin position="177"/>
        <end position="201"/>
    </location>
</feature>
<organism evidence="7 8">
    <name type="scientific">Allacma fusca</name>
    <dbReference type="NCBI Taxonomy" id="39272"/>
    <lineage>
        <taxon>Eukaryota</taxon>
        <taxon>Metazoa</taxon>
        <taxon>Ecdysozoa</taxon>
        <taxon>Arthropoda</taxon>
        <taxon>Hexapoda</taxon>
        <taxon>Collembola</taxon>
        <taxon>Symphypleona</taxon>
        <taxon>Sminthuridae</taxon>
        <taxon>Allacma</taxon>
    </lineage>
</organism>
<evidence type="ECO:0000313" key="7">
    <source>
        <dbReference type="EMBL" id="CAG7815505.1"/>
    </source>
</evidence>
<evidence type="ECO:0000313" key="8">
    <source>
        <dbReference type="Proteomes" id="UP000708208"/>
    </source>
</evidence>
<evidence type="ECO:0000256" key="2">
    <source>
        <dbReference type="ARBA" id="ARBA00022692"/>
    </source>
</evidence>
<evidence type="ECO:0000256" key="1">
    <source>
        <dbReference type="ARBA" id="ARBA00004141"/>
    </source>
</evidence>
<feature type="compositionally biased region" description="Low complexity" evidence="5">
    <location>
        <begin position="366"/>
        <end position="392"/>
    </location>
</feature>
<comment type="subcellular location">
    <subcellularLocation>
        <location evidence="1">Membrane</location>
        <topology evidence="1">Multi-pass membrane protein</topology>
    </subcellularLocation>
</comment>
<gene>
    <name evidence="7" type="ORF">AFUS01_LOCUS26181</name>
</gene>
<protein>
    <recommendedName>
        <fullName evidence="9">Transmembrane protein 184B</fullName>
    </recommendedName>
</protein>
<keyword evidence="3 6" id="KW-1133">Transmembrane helix</keyword>
<dbReference type="Pfam" id="PF03619">
    <property type="entry name" value="Solute_trans_a"/>
    <property type="match status" value="1"/>
</dbReference>
<dbReference type="OrthoDB" id="5348404at2759"/>
<dbReference type="AlphaFoldDB" id="A0A8J2KIK8"/>
<feature type="compositionally biased region" description="Low complexity" evidence="5">
    <location>
        <begin position="431"/>
        <end position="448"/>
    </location>
</feature>
<keyword evidence="2 6" id="KW-0812">Transmembrane</keyword>
<feature type="compositionally biased region" description="Gly residues" evidence="5">
    <location>
        <begin position="449"/>
        <end position="464"/>
    </location>
</feature>
<keyword evidence="8" id="KW-1185">Reference proteome</keyword>
<feature type="region of interest" description="Disordered" evidence="5">
    <location>
        <begin position="334"/>
        <end position="490"/>
    </location>
</feature>
<feature type="compositionally biased region" description="Polar residues" evidence="5">
    <location>
        <begin position="465"/>
        <end position="478"/>
    </location>
</feature>
<evidence type="ECO:0000256" key="5">
    <source>
        <dbReference type="SAM" id="MobiDB-lite"/>
    </source>
</evidence>
<sequence length="490" mass="52717">MNGTASLVQMDVMNHTGSLTPNSTSPSPTVSAPTGDNRLFLHSTLVQGVAGAFVWAALIITCHQIYQHLRCENFYIYLDTARDCYEAFVIYNFLSLCYEYLGGEGSIMSEIRGKPIKSSFLYCTCCLSGRTYTIGFLRFCKQATLQFCLVKPIMAFMTIILQSMGHFRDGDWSPNSGYLYITMIYNVSVSLALYGLFLFYFATKDLLTPFDPVLKFSTIKAVIFLSFWQGVLLAILEKAQVIGPLVVNNVPLPNGTIAAGYQNFFICIEMFFAAIALKYAFPVHVYSGNCTGDAPGRSVTMQSISSSLKETMNPRDIMTDAIHNFHPQYQQYTQYSSAGDSARSPREEGFEREGNHHKVSNGKMASSSSGSEFRAQHGGPSSSSGHNGEGSPINVTPGINSNSATTVGIVSPVGMGSSTSSGAEKKKGGKSSKTSSKSKNGGNSSTNGGKSGSGGQSATGGQGGPVNTSMPQGSNFSEKTMLLSSDEEFQ</sequence>
<name>A0A8J2KIK8_9HEXA</name>
<dbReference type="GO" id="GO:0016020">
    <property type="term" value="C:membrane"/>
    <property type="evidence" value="ECO:0007669"/>
    <property type="project" value="UniProtKB-SubCell"/>
</dbReference>
<keyword evidence="4 6" id="KW-0472">Membrane</keyword>
<evidence type="ECO:0000256" key="6">
    <source>
        <dbReference type="SAM" id="Phobius"/>
    </source>
</evidence>
<reference evidence="7" key="1">
    <citation type="submission" date="2021-06" db="EMBL/GenBank/DDBJ databases">
        <authorList>
            <person name="Hodson N. C."/>
            <person name="Mongue J. A."/>
            <person name="Jaron S. K."/>
        </authorList>
    </citation>
    <scope>NUCLEOTIDE SEQUENCE</scope>
</reference>
<dbReference type="InterPro" id="IPR005178">
    <property type="entry name" value="Ostalpha/TMEM184C"/>
</dbReference>
<evidence type="ECO:0000256" key="3">
    <source>
        <dbReference type="ARBA" id="ARBA00022989"/>
    </source>
</evidence>
<evidence type="ECO:0000256" key="4">
    <source>
        <dbReference type="ARBA" id="ARBA00023136"/>
    </source>
</evidence>
<feature type="transmembrane region" description="Helical" evidence="6">
    <location>
        <begin position="39"/>
        <end position="60"/>
    </location>
</feature>
<comment type="caution">
    <text evidence="7">The sequence shown here is derived from an EMBL/GenBank/DDBJ whole genome shotgun (WGS) entry which is preliminary data.</text>
</comment>
<feature type="transmembrane region" description="Helical" evidence="6">
    <location>
        <begin position="256"/>
        <end position="277"/>
    </location>
</feature>
<feature type="transmembrane region" description="Helical" evidence="6">
    <location>
        <begin position="213"/>
        <end position="236"/>
    </location>
</feature>
<dbReference type="EMBL" id="CAJVCH010345741">
    <property type="protein sequence ID" value="CAG7815505.1"/>
    <property type="molecule type" value="Genomic_DNA"/>
</dbReference>
<feature type="transmembrane region" description="Helical" evidence="6">
    <location>
        <begin position="147"/>
        <end position="165"/>
    </location>
</feature>
<evidence type="ECO:0008006" key="9">
    <source>
        <dbReference type="Google" id="ProtNLM"/>
    </source>
</evidence>
<accession>A0A8J2KIK8</accession>